<evidence type="ECO:0000259" key="12">
    <source>
        <dbReference type="PROSITE" id="PS51671"/>
    </source>
</evidence>
<gene>
    <name evidence="13" type="primary">serA</name>
    <name evidence="13" type="ORF">Pr1d_01050</name>
</gene>
<sequence length="542" mass="57532">MHKVIVLDDLSQEGLDLLKAAPGFEYEVRTGLKGDDLREALGQFDGAICRSGVKLTPEVLEGSRRLKAVVRAGVGTDNIDKAAATRAGVVVMNTPAGNTLSTAEHTITLMLAMSRNVAPAYQSLCEGRWDRKLYMGSQVAGKTLGIVGLGRIGLAVAERAIALEMKVIGYDPFLSKERAQELGIELVDTVAAMLPRVDYLTVHTPLTDETRNLIDVPQLEIMKQGVRLVNCARGGIYNEAALLQGLDSGKIAGVALDVYVDEPCTDSPLFGKPGVICTPHLGASTEEAQTQVAVEAVGLLTDYLANGTIRHAVNVAPLDAKTIESLRGYLDVAYRLGMLLAGLQEGVARQCRLVYRGEIADRDIKVLNATFAAGLLKHALDQEINLVNAELMLRERGIELTTESHSEMGSFRSSMSAELETDAGKHKVAGTVFGQSMPRLVAIDGYRLEAYLDGCLLVFTHEDVPGIIGGVGTVFGQHGVNIGQMAVGRAGDTAGGDAIGILNLDAPPSGEALEGVRQLTAIGSAKVIHLPPAGELPSWLQG</sequence>
<dbReference type="Pfam" id="PF01842">
    <property type="entry name" value="ACT"/>
    <property type="match status" value="1"/>
</dbReference>
<comment type="similarity">
    <text evidence="3 11">Belongs to the D-isomer specific 2-hydroxyacid dehydrogenase family.</text>
</comment>
<dbReference type="PROSITE" id="PS00065">
    <property type="entry name" value="D_2_HYDROXYACID_DH_1"/>
    <property type="match status" value="1"/>
</dbReference>
<dbReference type="KEGG" id="bgok:Pr1d_01050"/>
<evidence type="ECO:0000313" key="13">
    <source>
        <dbReference type="EMBL" id="QEG32844.1"/>
    </source>
</evidence>
<dbReference type="InterPro" id="IPR006236">
    <property type="entry name" value="PGDH"/>
</dbReference>
<dbReference type="Gene3D" id="3.30.70.260">
    <property type="match status" value="1"/>
</dbReference>
<evidence type="ECO:0000256" key="8">
    <source>
        <dbReference type="ARBA" id="ARBA00023299"/>
    </source>
</evidence>
<dbReference type="FunFam" id="3.40.50.720:FF:000021">
    <property type="entry name" value="D-3-phosphoglycerate dehydrogenase"/>
    <property type="match status" value="1"/>
</dbReference>
<dbReference type="EMBL" id="CP042913">
    <property type="protein sequence ID" value="QEG32844.1"/>
    <property type="molecule type" value="Genomic_DNA"/>
</dbReference>
<dbReference type="Pfam" id="PF19304">
    <property type="entry name" value="PGDH_inter"/>
    <property type="match status" value="1"/>
</dbReference>
<evidence type="ECO:0000256" key="10">
    <source>
        <dbReference type="ARBA" id="ARBA00048731"/>
    </source>
</evidence>
<evidence type="ECO:0000256" key="6">
    <source>
        <dbReference type="ARBA" id="ARBA00023002"/>
    </source>
</evidence>
<organism evidence="13 14">
    <name type="scientific">Bythopirellula goksoeyrii</name>
    <dbReference type="NCBI Taxonomy" id="1400387"/>
    <lineage>
        <taxon>Bacteria</taxon>
        <taxon>Pseudomonadati</taxon>
        <taxon>Planctomycetota</taxon>
        <taxon>Planctomycetia</taxon>
        <taxon>Pirellulales</taxon>
        <taxon>Lacipirellulaceae</taxon>
        <taxon>Bythopirellula</taxon>
    </lineage>
</organism>
<reference evidence="13 14" key="1">
    <citation type="submission" date="2019-08" db="EMBL/GenBank/DDBJ databases">
        <title>Deep-cultivation of Planctomycetes and their phenomic and genomic characterization uncovers novel biology.</title>
        <authorList>
            <person name="Wiegand S."/>
            <person name="Jogler M."/>
            <person name="Boedeker C."/>
            <person name="Pinto D."/>
            <person name="Vollmers J."/>
            <person name="Rivas-Marin E."/>
            <person name="Kohn T."/>
            <person name="Peeters S.H."/>
            <person name="Heuer A."/>
            <person name="Rast P."/>
            <person name="Oberbeckmann S."/>
            <person name="Bunk B."/>
            <person name="Jeske O."/>
            <person name="Meyerdierks A."/>
            <person name="Storesund J.E."/>
            <person name="Kallscheuer N."/>
            <person name="Luecker S."/>
            <person name="Lage O.M."/>
            <person name="Pohl T."/>
            <person name="Merkel B.J."/>
            <person name="Hornburger P."/>
            <person name="Mueller R.-W."/>
            <person name="Bruemmer F."/>
            <person name="Labrenz M."/>
            <person name="Spormann A.M."/>
            <person name="Op den Camp H."/>
            <person name="Overmann J."/>
            <person name="Amann R."/>
            <person name="Jetten M.S.M."/>
            <person name="Mascher T."/>
            <person name="Medema M.H."/>
            <person name="Devos D.P."/>
            <person name="Kaster A.-K."/>
            <person name="Ovreas L."/>
            <person name="Rohde M."/>
            <person name="Galperin M.Y."/>
            <person name="Jogler C."/>
        </authorList>
    </citation>
    <scope>NUCLEOTIDE SEQUENCE [LARGE SCALE GENOMIC DNA]</scope>
    <source>
        <strain evidence="13 14">Pr1d</strain>
    </source>
</reference>
<name>A0A5B9Q1L6_9BACT</name>
<dbReference type="InterPro" id="IPR045626">
    <property type="entry name" value="PGDH_ASB_dom"/>
</dbReference>
<dbReference type="UniPathway" id="UPA00135">
    <property type="reaction ID" value="UER00196"/>
</dbReference>
<dbReference type="NCBIfam" id="TIGR01327">
    <property type="entry name" value="PGDH"/>
    <property type="match status" value="1"/>
</dbReference>
<dbReference type="Proteomes" id="UP000323917">
    <property type="component" value="Chromosome"/>
</dbReference>
<dbReference type="InterPro" id="IPR029752">
    <property type="entry name" value="D-isomer_DH_CS1"/>
</dbReference>
<dbReference type="CDD" id="cd04902">
    <property type="entry name" value="ACT_3PGDH-xct"/>
    <property type="match status" value="1"/>
</dbReference>
<accession>A0A5B9Q1L6</accession>
<dbReference type="SUPFAM" id="SSF143548">
    <property type="entry name" value="Serine metabolism enzymes domain"/>
    <property type="match status" value="1"/>
</dbReference>
<proteinExistence type="inferred from homology"/>
<dbReference type="SUPFAM" id="SSF51735">
    <property type="entry name" value="NAD(P)-binding Rossmann-fold domains"/>
    <property type="match status" value="1"/>
</dbReference>
<dbReference type="RefSeq" id="WP_148071669.1">
    <property type="nucleotide sequence ID" value="NZ_CP042913.1"/>
</dbReference>
<dbReference type="SUPFAM" id="SSF52283">
    <property type="entry name" value="Formate/glycerate dehydrogenase catalytic domain-like"/>
    <property type="match status" value="1"/>
</dbReference>
<evidence type="ECO:0000313" key="14">
    <source>
        <dbReference type="Proteomes" id="UP000323917"/>
    </source>
</evidence>
<dbReference type="InterPro" id="IPR029009">
    <property type="entry name" value="ASB_dom_sf"/>
</dbReference>
<dbReference type="SUPFAM" id="SSF55021">
    <property type="entry name" value="ACT-like"/>
    <property type="match status" value="1"/>
</dbReference>
<comment type="catalytic activity">
    <reaction evidence="10 11">
        <text>(2R)-3-phosphoglycerate + NAD(+) = 3-phosphooxypyruvate + NADH + H(+)</text>
        <dbReference type="Rhea" id="RHEA:12641"/>
        <dbReference type="ChEBI" id="CHEBI:15378"/>
        <dbReference type="ChEBI" id="CHEBI:18110"/>
        <dbReference type="ChEBI" id="CHEBI:57540"/>
        <dbReference type="ChEBI" id="CHEBI:57945"/>
        <dbReference type="ChEBI" id="CHEBI:58272"/>
        <dbReference type="EC" id="1.1.1.95"/>
    </reaction>
</comment>
<comment type="catalytic activity">
    <reaction evidence="9">
        <text>(R)-2-hydroxyglutarate + NAD(+) = 2-oxoglutarate + NADH + H(+)</text>
        <dbReference type="Rhea" id="RHEA:49612"/>
        <dbReference type="ChEBI" id="CHEBI:15378"/>
        <dbReference type="ChEBI" id="CHEBI:15801"/>
        <dbReference type="ChEBI" id="CHEBI:16810"/>
        <dbReference type="ChEBI" id="CHEBI:57540"/>
        <dbReference type="ChEBI" id="CHEBI:57945"/>
        <dbReference type="EC" id="1.1.1.399"/>
    </reaction>
</comment>
<dbReference type="CDD" id="cd12173">
    <property type="entry name" value="PGDH_4"/>
    <property type="match status" value="1"/>
</dbReference>
<dbReference type="Gene3D" id="3.30.1330.90">
    <property type="entry name" value="D-3-phosphoglycerate dehydrogenase, domain 3"/>
    <property type="match status" value="1"/>
</dbReference>
<evidence type="ECO:0000256" key="1">
    <source>
        <dbReference type="ARBA" id="ARBA00003800"/>
    </source>
</evidence>
<dbReference type="InterPro" id="IPR006140">
    <property type="entry name" value="D-isomer_DH_NAD-bd"/>
</dbReference>
<dbReference type="AlphaFoldDB" id="A0A5B9Q1L6"/>
<dbReference type="InterPro" id="IPR002912">
    <property type="entry name" value="ACT_dom"/>
</dbReference>
<dbReference type="InterPro" id="IPR050857">
    <property type="entry name" value="D-2-hydroxyacid_DH"/>
</dbReference>
<protein>
    <recommendedName>
        <fullName evidence="4 11">D-3-phosphoglycerate dehydrogenase</fullName>
        <ecNumber evidence="11">1.1.1.95</ecNumber>
    </recommendedName>
</protein>
<keyword evidence="6 11" id="KW-0560">Oxidoreductase</keyword>
<evidence type="ECO:0000256" key="9">
    <source>
        <dbReference type="ARBA" id="ARBA00048126"/>
    </source>
</evidence>
<dbReference type="GO" id="GO:0004617">
    <property type="term" value="F:phosphoglycerate dehydrogenase activity"/>
    <property type="evidence" value="ECO:0007669"/>
    <property type="project" value="UniProtKB-UniRule"/>
</dbReference>
<dbReference type="PANTHER" id="PTHR42789">
    <property type="entry name" value="D-ISOMER SPECIFIC 2-HYDROXYACID DEHYDROGENASE FAMILY PROTEIN (AFU_ORTHOLOGUE AFUA_6G10090)"/>
    <property type="match status" value="1"/>
</dbReference>
<feature type="domain" description="ACT" evidence="12">
    <location>
        <begin position="456"/>
        <end position="535"/>
    </location>
</feature>
<evidence type="ECO:0000256" key="7">
    <source>
        <dbReference type="ARBA" id="ARBA00023027"/>
    </source>
</evidence>
<dbReference type="GO" id="GO:0051287">
    <property type="term" value="F:NAD binding"/>
    <property type="evidence" value="ECO:0007669"/>
    <property type="project" value="UniProtKB-UniRule"/>
</dbReference>
<keyword evidence="14" id="KW-1185">Reference proteome</keyword>
<dbReference type="Pfam" id="PF00389">
    <property type="entry name" value="2-Hacid_dh"/>
    <property type="match status" value="1"/>
</dbReference>
<dbReference type="InterPro" id="IPR045865">
    <property type="entry name" value="ACT-like_dom_sf"/>
</dbReference>
<dbReference type="InterPro" id="IPR036291">
    <property type="entry name" value="NAD(P)-bd_dom_sf"/>
</dbReference>
<keyword evidence="7 11" id="KW-0520">NAD</keyword>
<dbReference type="Gene3D" id="3.40.50.720">
    <property type="entry name" value="NAD(P)-binding Rossmann-like Domain"/>
    <property type="match status" value="2"/>
</dbReference>
<evidence type="ECO:0000256" key="5">
    <source>
        <dbReference type="ARBA" id="ARBA00022605"/>
    </source>
</evidence>
<evidence type="ECO:0000256" key="3">
    <source>
        <dbReference type="ARBA" id="ARBA00005854"/>
    </source>
</evidence>
<evidence type="ECO:0000256" key="4">
    <source>
        <dbReference type="ARBA" id="ARBA00021582"/>
    </source>
</evidence>
<keyword evidence="5 11" id="KW-0028">Amino-acid biosynthesis</keyword>
<keyword evidence="8 11" id="KW-0718">Serine biosynthesis</keyword>
<dbReference type="PANTHER" id="PTHR42789:SF1">
    <property type="entry name" value="D-ISOMER SPECIFIC 2-HYDROXYACID DEHYDROGENASE FAMILY PROTEIN (AFU_ORTHOLOGUE AFUA_6G10090)"/>
    <property type="match status" value="1"/>
</dbReference>
<dbReference type="PROSITE" id="PS51671">
    <property type="entry name" value="ACT"/>
    <property type="match status" value="1"/>
</dbReference>
<evidence type="ECO:0000256" key="2">
    <source>
        <dbReference type="ARBA" id="ARBA00005216"/>
    </source>
</evidence>
<comment type="function">
    <text evidence="1">Catalyzes the reversible oxidation of 3-phospho-D-glycerate to 3-phosphonooxypyruvate, the first step of the phosphorylated L-serine biosynthesis pathway. Also catalyzes the reversible oxidation of 2-hydroxyglutarate to 2-oxoglutarate.</text>
</comment>
<dbReference type="EC" id="1.1.1.95" evidence="11"/>
<dbReference type="GO" id="GO:0006564">
    <property type="term" value="P:L-serine biosynthetic process"/>
    <property type="evidence" value="ECO:0007669"/>
    <property type="project" value="UniProtKB-UniRule"/>
</dbReference>
<evidence type="ECO:0000256" key="11">
    <source>
        <dbReference type="RuleBase" id="RU363003"/>
    </source>
</evidence>
<dbReference type="FunFam" id="3.30.70.260:FF:000008">
    <property type="entry name" value="D-3-phosphoglycerate dehydrogenase, chloroplastic"/>
    <property type="match status" value="1"/>
</dbReference>
<comment type="pathway">
    <text evidence="2 11">Amino-acid biosynthesis; L-serine biosynthesis; L-serine from 3-phospho-D-glycerate: step 1/3.</text>
</comment>
<dbReference type="InterPro" id="IPR006139">
    <property type="entry name" value="D-isomer_2_OHA_DH_cat_dom"/>
</dbReference>
<dbReference type="Pfam" id="PF02826">
    <property type="entry name" value="2-Hacid_dh_C"/>
    <property type="match status" value="1"/>
</dbReference>
<dbReference type="OrthoDB" id="277029at2"/>